<keyword evidence="4 5" id="KW-0472">Membrane</keyword>
<keyword evidence="3 5" id="KW-1133">Transmembrane helix</keyword>
<comment type="subcellular location">
    <subcellularLocation>
        <location evidence="1">Membrane</location>
        <topology evidence="1">Multi-pass membrane protein</topology>
    </subcellularLocation>
</comment>
<evidence type="ECO:0000256" key="1">
    <source>
        <dbReference type="ARBA" id="ARBA00004141"/>
    </source>
</evidence>
<evidence type="ECO:0000313" key="8">
    <source>
        <dbReference type="Proteomes" id="UP001337655"/>
    </source>
</evidence>
<evidence type="ECO:0000256" key="2">
    <source>
        <dbReference type="ARBA" id="ARBA00022692"/>
    </source>
</evidence>
<feature type="transmembrane region" description="Helical" evidence="5">
    <location>
        <begin position="256"/>
        <end position="278"/>
    </location>
</feature>
<evidence type="ECO:0000313" key="7">
    <source>
        <dbReference type="EMBL" id="KAK5174177.1"/>
    </source>
</evidence>
<feature type="domain" description="Wax synthase" evidence="6">
    <location>
        <begin position="207"/>
        <end position="275"/>
    </location>
</feature>
<keyword evidence="2 5" id="KW-0812">Transmembrane</keyword>
<gene>
    <name evidence="7" type="ORF">LTR77_001257</name>
</gene>
<dbReference type="GO" id="GO:0016020">
    <property type="term" value="C:membrane"/>
    <property type="evidence" value="ECO:0007669"/>
    <property type="project" value="UniProtKB-SubCell"/>
</dbReference>
<evidence type="ECO:0000256" key="5">
    <source>
        <dbReference type="SAM" id="Phobius"/>
    </source>
</evidence>
<feature type="transmembrane region" description="Helical" evidence="5">
    <location>
        <begin position="337"/>
        <end position="355"/>
    </location>
</feature>
<name>A0AAV9PPG1_9PEZI</name>
<comment type="caution">
    <text evidence="7">The sequence shown here is derived from an EMBL/GenBank/DDBJ whole genome shotgun (WGS) entry which is preliminary data.</text>
</comment>
<dbReference type="EMBL" id="JAVRRT010000002">
    <property type="protein sequence ID" value="KAK5174177.1"/>
    <property type="molecule type" value="Genomic_DNA"/>
</dbReference>
<dbReference type="RefSeq" id="XP_064662846.1">
    <property type="nucleotide sequence ID" value="XM_064798519.1"/>
</dbReference>
<protein>
    <recommendedName>
        <fullName evidence="6">Wax synthase domain-containing protein</fullName>
    </recommendedName>
</protein>
<evidence type="ECO:0000256" key="4">
    <source>
        <dbReference type="ARBA" id="ARBA00023136"/>
    </source>
</evidence>
<evidence type="ECO:0000259" key="6">
    <source>
        <dbReference type="Pfam" id="PF13813"/>
    </source>
</evidence>
<proteinExistence type="predicted"/>
<reference evidence="7 8" key="1">
    <citation type="submission" date="2023-08" db="EMBL/GenBank/DDBJ databases">
        <title>Black Yeasts Isolated from many extreme environments.</title>
        <authorList>
            <person name="Coleine C."/>
            <person name="Stajich J.E."/>
            <person name="Selbmann L."/>
        </authorList>
    </citation>
    <scope>NUCLEOTIDE SEQUENCE [LARGE SCALE GENOMIC DNA]</scope>
    <source>
        <strain evidence="7 8">CCFEE 5935</strain>
    </source>
</reference>
<dbReference type="AlphaFoldDB" id="A0AAV9PPG1"/>
<sequence length="388" mass="43628">MGPAVDVISVDLLLWSFYFLCFKDVQNRFVYVVKRGSTNGDDEQFSDAAKHKTDAQAAPSRIIEEQYPAKLSERLNWIGTLLVSIRMKHWKVGDASHDRRQPPELAFRSRSAFMNLAIRSFVRGYLILDFTRAYISYDSYFTDANVSISSPLPSRTLDFVPPQVFRSAILAAQAWAAISQLMYLPCLLPLGLNALGWLPDEWSPHHWAPLFGPISVIAQRGVRGFWGEYWHQAMRIMSAGPGYAVVDVLGIAPGSFLRYAIVTSVAFFLSGVVHMGLVPPEPLHAKESVNMIRLKVGTFFWLQPTAILAEVAVGKLMLAVCPPSVRQTSLPMVGRKVVNVAFFLAWATFCLPLLGDMARQIGYWHVWPVPLSLWRGIRAEGWSTWIER</sequence>
<keyword evidence="8" id="KW-1185">Reference proteome</keyword>
<dbReference type="Proteomes" id="UP001337655">
    <property type="component" value="Unassembled WGS sequence"/>
</dbReference>
<dbReference type="InterPro" id="IPR032805">
    <property type="entry name" value="Wax_synthase_dom"/>
</dbReference>
<accession>A0AAV9PPG1</accession>
<organism evidence="7 8">
    <name type="scientific">Saxophila tyrrhenica</name>
    <dbReference type="NCBI Taxonomy" id="1690608"/>
    <lineage>
        <taxon>Eukaryota</taxon>
        <taxon>Fungi</taxon>
        <taxon>Dikarya</taxon>
        <taxon>Ascomycota</taxon>
        <taxon>Pezizomycotina</taxon>
        <taxon>Dothideomycetes</taxon>
        <taxon>Dothideomycetidae</taxon>
        <taxon>Mycosphaerellales</taxon>
        <taxon>Extremaceae</taxon>
        <taxon>Saxophila</taxon>
    </lineage>
</organism>
<feature type="transmembrane region" description="Helical" evidence="5">
    <location>
        <begin position="299"/>
        <end position="317"/>
    </location>
</feature>
<evidence type="ECO:0000256" key="3">
    <source>
        <dbReference type="ARBA" id="ARBA00022989"/>
    </source>
</evidence>
<dbReference type="Pfam" id="PF13813">
    <property type="entry name" value="MBOAT_2"/>
    <property type="match status" value="1"/>
</dbReference>
<dbReference type="GeneID" id="89922605"/>